<evidence type="ECO:0000313" key="12">
    <source>
        <dbReference type="Proteomes" id="UP000434850"/>
    </source>
</evidence>
<dbReference type="InterPro" id="IPR001912">
    <property type="entry name" value="Ribosomal_uS4_N"/>
</dbReference>
<dbReference type="PANTHER" id="PTHR11831:SF4">
    <property type="entry name" value="SMALL RIBOSOMAL SUBUNIT PROTEIN US4M"/>
    <property type="match status" value="1"/>
</dbReference>
<dbReference type="Gene3D" id="1.10.1050.10">
    <property type="entry name" value="Ribosomal Protein S4 Delta 41, Chain A, domain 1"/>
    <property type="match status" value="1"/>
</dbReference>
<sequence>MARYTGPKSKIARKFREPIFGPDKVLERKNYPPGMHGVSKRRGKQSEYAVQLMEKQKVKYTYGVLERYFENLFHRASAREGITGTNLLQLLEARLDNAVYRLGIAPTRSGARQLVGHKHITVNGEVVNIASYTLRPGDVIAVREKSKSLEAITNSVAGRKINKYSWFEWDAAALSGKLLNYPNRDEIPENIKENLIVELYSK</sequence>
<keyword evidence="4 7" id="KW-0689">Ribosomal protein</keyword>
<evidence type="ECO:0000313" key="11">
    <source>
        <dbReference type="EMBL" id="MVN89993.1"/>
    </source>
</evidence>
<name>A0A6I4IPH2_9SPHI</name>
<dbReference type="RefSeq" id="WP_157539777.1">
    <property type="nucleotide sequence ID" value="NZ_WQLA01000001.1"/>
</dbReference>
<protein>
    <recommendedName>
        <fullName evidence="6 7">Small ribosomal subunit protein uS4</fullName>
    </recommendedName>
</protein>
<dbReference type="InterPro" id="IPR002942">
    <property type="entry name" value="S4_RNA-bd"/>
</dbReference>
<evidence type="ECO:0000256" key="5">
    <source>
        <dbReference type="ARBA" id="ARBA00023274"/>
    </source>
</evidence>
<accession>A0A6I4IPH2</accession>
<dbReference type="PANTHER" id="PTHR11831">
    <property type="entry name" value="30S 40S RIBOSOMAL PROTEIN"/>
    <property type="match status" value="1"/>
</dbReference>
<dbReference type="Proteomes" id="UP000434850">
    <property type="component" value="Unassembled WGS sequence"/>
</dbReference>
<comment type="function">
    <text evidence="7">One of the primary rRNA binding proteins, it binds directly to 16S rRNA where it nucleates assembly of the body of the 30S subunit.</text>
</comment>
<dbReference type="HAMAP" id="MF_01306_B">
    <property type="entry name" value="Ribosomal_uS4_B"/>
    <property type="match status" value="1"/>
</dbReference>
<gene>
    <name evidence="7 11" type="primary">rpsD</name>
    <name evidence="11" type="ORF">GO816_02545</name>
</gene>
<dbReference type="GO" id="GO:0015935">
    <property type="term" value="C:small ribosomal subunit"/>
    <property type="evidence" value="ECO:0007669"/>
    <property type="project" value="InterPro"/>
</dbReference>
<keyword evidence="5 7" id="KW-0687">Ribonucleoprotein</keyword>
<proteinExistence type="inferred from homology"/>
<evidence type="ECO:0000256" key="1">
    <source>
        <dbReference type="ARBA" id="ARBA00007465"/>
    </source>
</evidence>
<comment type="subunit">
    <text evidence="7">Part of the 30S ribosomal subunit. Contacts protein S5. The interaction surface between S4 and S5 is involved in control of translational fidelity.</text>
</comment>
<dbReference type="SUPFAM" id="SSF55174">
    <property type="entry name" value="Alpha-L RNA-binding motif"/>
    <property type="match status" value="1"/>
</dbReference>
<dbReference type="AlphaFoldDB" id="A0A6I4IPH2"/>
<dbReference type="CDD" id="cd00165">
    <property type="entry name" value="S4"/>
    <property type="match status" value="1"/>
</dbReference>
<dbReference type="GO" id="GO:0019843">
    <property type="term" value="F:rRNA binding"/>
    <property type="evidence" value="ECO:0007669"/>
    <property type="project" value="UniProtKB-UniRule"/>
</dbReference>
<dbReference type="Gene3D" id="3.10.290.10">
    <property type="entry name" value="RNA-binding S4 domain"/>
    <property type="match status" value="1"/>
</dbReference>
<dbReference type="Pfam" id="PF00163">
    <property type="entry name" value="Ribosomal_S4"/>
    <property type="match status" value="1"/>
</dbReference>
<dbReference type="FunFam" id="3.10.290.10:FF:000001">
    <property type="entry name" value="30S ribosomal protein S4"/>
    <property type="match status" value="1"/>
</dbReference>
<dbReference type="OrthoDB" id="9803672at2"/>
<dbReference type="GO" id="GO:0003735">
    <property type="term" value="F:structural constituent of ribosome"/>
    <property type="evidence" value="ECO:0007669"/>
    <property type="project" value="InterPro"/>
</dbReference>
<evidence type="ECO:0000259" key="9">
    <source>
        <dbReference type="SMART" id="SM00363"/>
    </source>
</evidence>
<dbReference type="GO" id="GO:0006412">
    <property type="term" value="P:translation"/>
    <property type="evidence" value="ECO:0007669"/>
    <property type="project" value="UniProtKB-UniRule"/>
</dbReference>
<feature type="domain" description="Small ribosomal subunit protein uS4 N-terminal" evidence="10">
    <location>
        <begin position="3"/>
        <end position="92"/>
    </location>
</feature>
<evidence type="ECO:0000259" key="10">
    <source>
        <dbReference type="SMART" id="SM01390"/>
    </source>
</evidence>
<dbReference type="EMBL" id="WQLA01000001">
    <property type="protein sequence ID" value="MVN89993.1"/>
    <property type="molecule type" value="Genomic_DNA"/>
</dbReference>
<evidence type="ECO:0000256" key="4">
    <source>
        <dbReference type="ARBA" id="ARBA00022980"/>
    </source>
</evidence>
<reference evidence="11 12" key="1">
    <citation type="submission" date="2019-12" db="EMBL/GenBank/DDBJ databases">
        <title>Mucilaginibacter sp. HME9299 genome sequencing and assembly.</title>
        <authorList>
            <person name="Kang H."/>
            <person name="Kim H."/>
            <person name="Joh K."/>
        </authorList>
    </citation>
    <scope>NUCLEOTIDE SEQUENCE [LARGE SCALE GENOMIC DNA]</scope>
    <source>
        <strain evidence="11 12">HME9299</strain>
    </source>
</reference>
<evidence type="ECO:0000256" key="8">
    <source>
        <dbReference type="RuleBase" id="RU003699"/>
    </source>
</evidence>
<dbReference type="PROSITE" id="PS50889">
    <property type="entry name" value="S4"/>
    <property type="match status" value="1"/>
</dbReference>
<keyword evidence="12" id="KW-1185">Reference proteome</keyword>
<dbReference type="GO" id="GO:0042274">
    <property type="term" value="P:ribosomal small subunit biogenesis"/>
    <property type="evidence" value="ECO:0007669"/>
    <property type="project" value="TreeGrafter"/>
</dbReference>
<dbReference type="NCBIfam" id="NF003717">
    <property type="entry name" value="PRK05327.1"/>
    <property type="match status" value="1"/>
</dbReference>
<evidence type="ECO:0000256" key="7">
    <source>
        <dbReference type="HAMAP-Rule" id="MF_01306"/>
    </source>
</evidence>
<dbReference type="Pfam" id="PF01479">
    <property type="entry name" value="S4"/>
    <property type="match status" value="1"/>
</dbReference>
<keyword evidence="3 7" id="KW-0694">RNA-binding</keyword>
<comment type="caution">
    <text evidence="11">The sequence shown here is derived from an EMBL/GenBank/DDBJ whole genome shotgun (WGS) entry which is preliminary data.</text>
</comment>
<dbReference type="InterPro" id="IPR005709">
    <property type="entry name" value="Ribosomal_uS4_bac-type"/>
</dbReference>
<organism evidence="11 12">
    <name type="scientific">Mucilaginibacter aquatilis</name>
    <dbReference type="NCBI Taxonomy" id="1517760"/>
    <lineage>
        <taxon>Bacteria</taxon>
        <taxon>Pseudomonadati</taxon>
        <taxon>Bacteroidota</taxon>
        <taxon>Sphingobacteriia</taxon>
        <taxon>Sphingobacteriales</taxon>
        <taxon>Sphingobacteriaceae</taxon>
        <taxon>Mucilaginibacter</taxon>
    </lineage>
</organism>
<comment type="function">
    <text evidence="7">With S5 and S12 plays an important role in translational accuracy.</text>
</comment>
<keyword evidence="2 7" id="KW-0699">rRNA-binding</keyword>
<dbReference type="NCBIfam" id="TIGR01017">
    <property type="entry name" value="rpsD_bact"/>
    <property type="match status" value="1"/>
</dbReference>
<comment type="similarity">
    <text evidence="1 7 8">Belongs to the universal ribosomal protein uS4 family.</text>
</comment>
<evidence type="ECO:0000256" key="2">
    <source>
        <dbReference type="ARBA" id="ARBA00022730"/>
    </source>
</evidence>
<dbReference type="SMART" id="SM01390">
    <property type="entry name" value="Ribosomal_S4"/>
    <property type="match status" value="1"/>
</dbReference>
<evidence type="ECO:0000256" key="3">
    <source>
        <dbReference type="ARBA" id="ARBA00022884"/>
    </source>
</evidence>
<dbReference type="PROSITE" id="PS00632">
    <property type="entry name" value="RIBOSOMAL_S4"/>
    <property type="match status" value="1"/>
</dbReference>
<dbReference type="SMART" id="SM00363">
    <property type="entry name" value="S4"/>
    <property type="match status" value="1"/>
</dbReference>
<dbReference type="InterPro" id="IPR018079">
    <property type="entry name" value="Ribosomal_uS4_CS"/>
</dbReference>
<dbReference type="InterPro" id="IPR022801">
    <property type="entry name" value="Ribosomal_uS4"/>
</dbReference>
<evidence type="ECO:0000256" key="6">
    <source>
        <dbReference type="ARBA" id="ARBA00035254"/>
    </source>
</evidence>
<feature type="domain" description="RNA-binding S4" evidence="9">
    <location>
        <begin position="93"/>
        <end position="157"/>
    </location>
</feature>
<dbReference type="InterPro" id="IPR036986">
    <property type="entry name" value="S4_RNA-bd_sf"/>
</dbReference>